<dbReference type="PANTHER" id="PTHR42800:SF1">
    <property type="entry name" value="EXOINULINASE INUD (AFU_ORTHOLOGUE AFUA_5G00480)"/>
    <property type="match status" value="1"/>
</dbReference>
<comment type="caution">
    <text evidence="7">The sequence shown here is derived from an EMBL/GenBank/DDBJ whole genome shotgun (WGS) entry which is preliminary data.</text>
</comment>
<dbReference type="SUPFAM" id="SSF75005">
    <property type="entry name" value="Arabinanase/levansucrase/invertase"/>
    <property type="match status" value="1"/>
</dbReference>
<protein>
    <submittedName>
        <fullName evidence="7">Fructan beta-fructosidase</fullName>
    </submittedName>
</protein>
<accession>A0A561DCP3</accession>
<dbReference type="Gene3D" id="2.60.120.560">
    <property type="entry name" value="Exo-inulinase, domain 1"/>
    <property type="match status" value="1"/>
</dbReference>
<dbReference type="Pfam" id="PF00251">
    <property type="entry name" value="Glyco_hydro_32N"/>
    <property type="match status" value="1"/>
</dbReference>
<evidence type="ECO:0000259" key="6">
    <source>
        <dbReference type="Pfam" id="PF08244"/>
    </source>
</evidence>
<dbReference type="InterPro" id="IPR023296">
    <property type="entry name" value="Glyco_hydro_beta-prop_sf"/>
</dbReference>
<comment type="similarity">
    <text evidence="1 4">Belongs to the glycosyl hydrolase 32 family.</text>
</comment>
<dbReference type="EMBL" id="VIVN01000006">
    <property type="protein sequence ID" value="TWE01182.1"/>
    <property type="molecule type" value="Genomic_DNA"/>
</dbReference>
<dbReference type="GO" id="GO:0004575">
    <property type="term" value="F:sucrose alpha-glucosidase activity"/>
    <property type="evidence" value="ECO:0007669"/>
    <property type="project" value="TreeGrafter"/>
</dbReference>
<keyword evidence="3 4" id="KW-0326">Glycosidase</keyword>
<dbReference type="SUPFAM" id="SSF49899">
    <property type="entry name" value="Concanavalin A-like lectins/glucanases"/>
    <property type="match status" value="1"/>
</dbReference>
<dbReference type="PANTHER" id="PTHR42800">
    <property type="entry name" value="EXOINULINASE INUD (AFU_ORTHOLOGUE AFUA_5G00480)"/>
    <property type="match status" value="1"/>
</dbReference>
<evidence type="ECO:0000256" key="4">
    <source>
        <dbReference type="RuleBase" id="RU362110"/>
    </source>
</evidence>
<gene>
    <name evidence="7" type="ORF">FB550_106239</name>
</gene>
<sequence length="473" mass="54506">MYDEQYRPQLHFSPKENWMNDPNGLVYYKGEYHLFYQYHPHSMVWGPMHWGHAVSKDLLHWEELPIALYPDELGQIFSGSAVVDTQNTSGLKTSDEDVMVAIFTHHGEDNEKQSIAYSNDRGITWVKYAGNPIIPNPGQKDFRDPKVFWHEESEKWVMSLASGDCIRFYGSPNLIDWELLSVFGSEYGAHGGVWECPDLIQLPVEGEDQKKWVLIVSINPGGPNGGSVVQYFVGEFDGVEFVCDDRPEVVKWADFGRDFYAAVTWSNFPEPIWIGWMSNWQYANQVPSEPFRSAMSIPRKLGLRRVDGEFTLVQSPIDLSSLFKKAVVSNETITLRPSEIYQVKLDNRPLFAKANVLNSTASEFLITFRGEQERLEIVFDQKRKEVRIDRRDSGQISFSELFASIDRMPLARLNDFTLILDKTSIELFVNQGNRVMTELFFPLESEFTLDFRALDGEVILENVELRHLESTWK</sequence>
<dbReference type="FunFam" id="2.115.10.20:FF:000002">
    <property type="entry name" value="Invertase 2"/>
    <property type="match status" value="1"/>
</dbReference>
<dbReference type="InterPro" id="IPR013189">
    <property type="entry name" value="Glyco_hydro_32_C"/>
</dbReference>
<evidence type="ECO:0000313" key="7">
    <source>
        <dbReference type="EMBL" id="TWE01182.1"/>
    </source>
</evidence>
<dbReference type="AlphaFoldDB" id="A0A561DCP3"/>
<dbReference type="GO" id="GO:0005987">
    <property type="term" value="P:sucrose catabolic process"/>
    <property type="evidence" value="ECO:0007669"/>
    <property type="project" value="TreeGrafter"/>
</dbReference>
<organism evidence="7 8">
    <name type="scientific">Neobacillus bataviensis</name>
    <dbReference type="NCBI Taxonomy" id="220685"/>
    <lineage>
        <taxon>Bacteria</taxon>
        <taxon>Bacillati</taxon>
        <taxon>Bacillota</taxon>
        <taxon>Bacilli</taxon>
        <taxon>Bacillales</taxon>
        <taxon>Bacillaceae</taxon>
        <taxon>Neobacillus</taxon>
    </lineage>
</organism>
<dbReference type="GO" id="GO:0005737">
    <property type="term" value="C:cytoplasm"/>
    <property type="evidence" value="ECO:0007669"/>
    <property type="project" value="TreeGrafter"/>
</dbReference>
<reference evidence="7 8" key="1">
    <citation type="submission" date="2019-06" db="EMBL/GenBank/DDBJ databases">
        <title>Sorghum-associated microbial communities from plants grown in Nebraska, USA.</title>
        <authorList>
            <person name="Schachtman D."/>
        </authorList>
    </citation>
    <scope>NUCLEOTIDE SEQUENCE [LARGE SCALE GENOMIC DNA]</scope>
    <source>
        <strain evidence="7 8">2482</strain>
    </source>
</reference>
<dbReference type="Gene3D" id="2.115.10.20">
    <property type="entry name" value="Glycosyl hydrolase domain, family 43"/>
    <property type="match status" value="1"/>
</dbReference>
<dbReference type="CDD" id="cd18622">
    <property type="entry name" value="GH32_Inu-like"/>
    <property type="match status" value="1"/>
</dbReference>
<dbReference type="Proteomes" id="UP000319671">
    <property type="component" value="Unassembled WGS sequence"/>
</dbReference>
<dbReference type="RefSeq" id="WP_144565845.1">
    <property type="nucleotide sequence ID" value="NZ_VIVN01000006.1"/>
</dbReference>
<dbReference type="PROSITE" id="PS00609">
    <property type="entry name" value="GLYCOSYL_HYDROL_F32"/>
    <property type="match status" value="1"/>
</dbReference>
<evidence type="ECO:0000256" key="1">
    <source>
        <dbReference type="ARBA" id="ARBA00009902"/>
    </source>
</evidence>
<evidence type="ECO:0000256" key="2">
    <source>
        <dbReference type="ARBA" id="ARBA00022801"/>
    </source>
</evidence>
<dbReference type="InterPro" id="IPR001362">
    <property type="entry name" value="Glyco_hydro_32"/>
</dbReference>
<evidence type="ECO:0000256" key="3">
    <source>
        <dbReference type="ARBA" id="ARBA00023295"/>
    </source>
</evidence>
<keyword evidence="8" id="KW-1185">Reference proteome</keyword>
<dbReference type="InterPro" id="IPR013148">
    <property type="entry name" value="Glyco_hydro_32_N"/>
</dbReference>
<evidence type="ECO:0000313" key="8">
    <source>
        <dbReference type="Proteomes" id="UP000319671"/>
    </source>
</evidence>
<evidence type="ECO:0000259" key="5">
    <source>
        <dbReference type="Pfam" id="PF00251"/>
    </source>
</evidence>
<dbReference type="Pfam" id="PF08244">
    <property type="entry name" value="Glyco_hydro_32C"/>
    <property type="match status" value="1"/>
</dbReference>
<keyword evidence="2 4" id="KW-0378">Hydrolase</keyword>
<feature type="domain" description="Glycosyl hydrolase family 32 N-terminal" evidence="5">
    <location>
        <begin position="11"/>
        <end position="316"/>
    </location>
</feature>
<feature type="domain" description="Glycosyl hydrolase family 32 C-terminal" evidence="6">
    <location>
        <begin position="352"/>
        <end position="465"/>
    </location>
</feature>
<name>A0A561DCP3_9BACI</name>
<dbReference type="InterPro" id="IPR013320">
    <property type="entry name" value="ConA-like_dom_sf"/>
</dbReference>
<dbReference type="SMART" id="SM00640">
    <property type="entry name" value="Glyco_32"/>
    <property type="match status" value="1"/>
</dbReference>
<proteinExistence type="inferred from homology"/>
<dbReference type="InterPro" id="IPR018053">
    <property type="entry name" value="Glyco_hydro_32_AS"/>
</dbReference>